<dbReference type="PANTHER" id="PTHR43792">
    <property type="entry name" value="GNAT FAMILY, PUTATIVE (AFU_ORTHOLOGUE AFUA_3G00765)-RELATED-RELATED"/>
    <property type="match status" value="1"/>
</dbReference>
<accession>A0A1I5GNW2</accession>
<dbReference type="Pfam" id="PF13302">
    <property type="entry name" value="Acetyltransf_3"/>
    <property type="match status" value="1"/>
</dbReference>
<dbReference type="OrthoDB" id="6293260at2"/>
<organism evidence="2 3">
    <name type="scientific">Cohaesibacter marisflavi</name>
    <dbReference type="NCBI Taxonomy" id="655353"/>
    <lineage>
        <taxon>Bacteria</taxon>
        <taxon>Pseudomonadati</taxon>
        <taxon>Pseudomonadota</taxon>
        <taxon>Alphaproteobacteria</taxon>
        <taxon>Hyphomicrobiales</taxon>
        <taxon>Cohaesibacteraceae</taxon>
    </lineage>
</organism>
<proteinExistence type="predicted"/>
<dbReference type="SUPFAM" id="SSF55729">
    <property type="entry name" value="Acyl-CoA N-acyltransferases (Nat)"/>
    <property type="match status" value="1"/>
</dbReference>
<dbReference type="Gene3D" id="3.40.630.30">
    <property type="match status" value="1"/>
</dbReference>
<dbReference type="EMBL" id="FOVR01000005">
    <property type="protein sequence ID" value="SFO37600.1"/>
    <property type="molecule type" value="Genomic_DNA"/>
</dbReference>
<dbReference type="InterPro" id="IPR016181">
    <property type="entry name" value="Acyl_CoA_acyltransferase"/>
</dbReference>
<dbReference type="AlphaFoldDB" id="A0A1I5GNW2"/>
<dbReference type="InterPro" id="IPR051531">
    <property type="entry name" value="N-acetyltransferase"/>
</dbReference>
<keyword evidence="3" id="KW-1185">Reference proteome</keyword>
<dbReference type="PROSITE" id="PS51186">
    <property type="entry name" value="GNAT"/>
    <property type="match status" value="1"/>
</dbReference>
<evidence type="ECO:0000313" key="3">
    <source>
        <dbReference type="Proteomes" id="UP000199236"/>
    </source>
</evidence>
<sequence length="186" mass="20919">MLPTYETERLIFRERTLDDLDACVAMDLDPEVVKYIRPTPPEPEHRIFMRESISRDYGDGLGFWSIFEKAGEGVEGAFIGWVLLVPLAGEGPEVEIGYRFVQRAWGKGYATEAAIVIREYSFQKLGLDAICGVTDPDNAASQHVLQKIGLSRKGDRFAYGEVLSFFLLTRENWIAGSAERETHGQV</sequence>
<name>A0A1I5GNW2_9HYPH</name>
<gene>
    <name evidence="2" type="ORF">SAMN04488056_10587</name>
</gene>
<dbReference type="PANTHER" id="PTHR43792:SF1">
    <property type="entry name" value="N-ACETYLTRANSFERASE DOMAIN-CONTAINING PROTEIN"/>
    <property type="match status" value="1"/>
</dbReference>
<dbReference type="RefSeq" id="WP_090072375.1">
    <property type="nucleotide sequence ID" value="NZ_FOVR01000005.1"/>
</dbReference>
<protein>
    <submittedName>
        <fullName evidence="2">Protein N-acetyltransferase, RimJ/RimL family</fullName>
    </submittedName>
</protein>
<reference evidence="2 3" key="1">
    <citation type="submission" date="2016-10" db="EMBL/GenBank/DDBJ databases">
        <authorList>
            <person name="de Groot N.N."/>
        </authorList>
    </citation>
    <scope>NUCLEOTIDE SEQUENCE [LARGE SCALE GENOMIC DNA]</scope>
    <source>
        <strain evidence="2 3">CGMCC 1.9157</strain>
    </source>
</reference>
<keyword evidence="2" id="KW-0808">Transferase</keyword>
<feature type="domain" description="N-acetyltransferase" evidence="1">
    <location>
        <begin position="10"/>
        <end position="169"/>
    </location>
</feature>
<evidence type="ECO:0000313" key="2">
    <source>
        <dbReference type="EMBL" id="SFO37600.1"/>
    </source>
</evidence>
<dbReference type="InterPro" id="IPR000182">
    <property type="entry name" value="GNAT_dom"/>
</dbReference>
<dbReference type="STRING" id="655353.SAMN04488056_10587"/>
<dbReference type="Proteomes" id="UP000199236">
    <property type="component" value="Unassembled WGS sequence"/>
</dbReference>
<evidence type="ECO:0000259" key="1">
    <source>
        <dbReference type="PROSITE" id="PS51186"/>
    </source>
</evidence>
<dbReference type="GO" id="GO:0016747">
    <property type="term" value="F:acyltransferase activity, transferring groups other than amino-acyl groups"/>
    <property type="evidence" value="ECO:0007669"/>
    <property type="project" value="InterPro"/>
</dbReference>